<feature type="transmembrane region" description="Helical" evidence="1">
    <location>
        <begin position="69"/>
        <end position="88"/>
    </location>
</feature>
<dbReference type="Pfam" id="PF13687">
    <property type="entry name" value="DUF4153"/>
    <property type="match status" value="1"/>
</dbReference>
<dbReference type="InterPro" id="IPR025291">
    <property type="entry name" value="DUF4153"/>
</dbReference>
<feature type="transmembrane region" description="Helical" evidence="1">
    <location>
        <begin position="12"/>
        <end position="30"/>
    </location>
</feature>
<organism evidence="2 3">
    <name type="scientific">Paenibacillus pinisoli</name>
    <dbReference type="NCBI Taxonomy" id="1276110"/>
    <lineage>
        <taxon>Bacteria</taxon>
        <taxon>Bacillati</taxon>
        <taxon>Bacillota</taxon>
        <taxon>Bacilli</taxon>
        <taxon>Bacillales</taxon>
        <taxon>Paenibacillaceae</taxon>
        <taxon>Paenibacillus</taxon>
    </lineage>
</organism>
<feature type="transmembrane region" description="Helical" evidence="1">
    <location>
        <begin position="313"/>
        <end position="335"/>
    </location>
</feature>
<feature type="transmembrane region" description="Helical" evidence="1">
    <location>
        <begin position="94"/>
        <end position="112"/>
    </location>
</feature>
<evidence type="ECO:0000313" key="2">
    <source>
        <dbReference type="EMBL" id="RJX38828.1"/>
    </source>
</evidence>
<feature type="transmembrane region" description="Helical" evidence="1">
    <location>
        <begin position="347"/>
        <end position="367"/>
    </location>
</feature>
<feature type="transmembrane region" description="Helical" evidence="1">
    <location>
        <begin position="379"/>
        <end position="399"/>
    </location>
</feature>
<dbReference type="AlphaFoldDB" id="A0A3A6PID0"/>
<evidence type="ECO:0000256" key="1">
    <source>
        <dbReference type="SAM" id="Phobius"/>
    </source>
</evidence>
<keyword evidence="1" id="KW-1133">Transmembrane helix</keyword>
<keyword evidence="1" id="KW-0812">Transmembrane</keyword>
<keyword evidence="3" id="KW-1185">Reference proteome</keyword>
<comment type="caution">
    <text evidence="2">The sequence shown here is derived from an EMBL/GenBank/DDBJ whole genome shotgun (WGS) entry which is preliminary data.</text>
</comment>
<proteinExistence type="predicted"/>
<gene>
    <name evidence="2" type="ORF">D3P09_14965</name>
</gene>
<feature type="transmembrane region" description="Helical" evidence="1">
    <location>
        <begin position="36"/>
        <end position="53"/>
    </location>
</feature>
<accession>A0A3A6PID0</accession>
<dbReference type="Proteomes" id="UP000267798">
    <property type="component" value="Unassembled WGS sequence"/>
</dbReference>
<protein>
    <submittedName>
        <fullName evidence="2">DUF4173 domain-containing protein</fullName>
    </submittedName>
</protein>
<evidence type="ECO:0000313" key="3">
    <source>
        <dbReference type="Proteomes" id="UP000267798"/>
    </source>
</evidence>
<dbReference type="EMBL" id="QXQB01000003">
    <property type="protein sequence ID" value="RJX38828.1"/>
    <property type="molecule type" value="Genomic_DNA"/>
</dbReference>
<feature type="transmembrane region" description="Helical" evidence="1">
    <location>
        <begin position="169"/>
        <end position="195"/>
    </location>
</feature>
<reference evidence="2 3" key="1">
    <citation type="submission" date="2018-09" db="EMBL/GenBank/DDBJ databases">
        <title>Paenibacillus aracenensis nov. sp. isolated from a cave in southern Spain.</title>
        <authorList>
            <person name="Jurado V."/>
            <person name="Gutierrez-Patricio S."/>
            <person name="Gonzalez-Pimentel J.L."/>
            <person name="Miller A.Z."/>
            <person name="Laiz L."/>
            <person name="Saiz-Jimenez C."/>
        </authorList>
    </citation>
    <scope>NUCLEOTIDE SEQUENCE [LARGE SCALE GENOMIC DNA]</scope>
    <source>
        <strain evidence="2 3">JCM 19203</strain>
    </source>
</reference>
<name>A0A3A6PID0_9BACL</name>
<feature type="transmembrane region" description="Helical" evidence="1">
    <location>
        <begin position="411"/>
        <end position="428"/>
    </location>
</feature>
<dbReference type="OrthoDB" id="9767931at2"/>
<keyword evidence="1" id="KW-0472">Membrane</keyword>
<feature type="transmembrane region" description="Helical" evidence="1">
    <location>
        <begin position="215"/>
        <end position="234"/>
    </location>
</feature>
<feature type="transmembrane region" description="Helical" evidence="1">
    <location>
        <begin position="270"/>
        <end position="293"/>
    </location>
</feature>
<sequence length="504" mass="57106">MRDPAPWQRRYNNMWILSVLLGVLGQYLFVSRPAGVSVPIFVALFYVLFFYAMKGRMGGFDRWRGQSRMGWFLFAPVALLSMTFVLFANDLFRFLNPLALFILIVAQTMLLARGGSQPWHRPRFILEHVKQWLVTPFAHLTAPFNTMADWVNSRRDTNKARSVAGKVGFGLMLAAPLLFVVILLLASADGIFMSWMNGLGTLFAGDSIDSVVSRIIFTCCLSIYVFCYLWGLLFQKRKTADWSATELTPDGEPKQRPGVEREKFDPISAATVLVCVNIVYVLFAAIQFTYLFGAAEGLLPEGTAYAEYARRGFTELVIVALINIGVLLVGLHFIGKGSALFERLRQVMLSVLMGCTIVMLISAYSRLSLYEEIYGYTELRLLVHGFMIFLGVLMAVAFVRIWYTRFSLAKIYIAIAITSYVIMNFVNIDARIAVNNIARFEETGKIDMYYLGSLSADAAPAIAKLYEKYPEYTQLGDILQGYEGEAQRRKHWQSWNLSYHRQLP</sequence>
<dbReference type="RefSeq" id="WP_120111534.1">
    <property type="nucleotide sequence ID" value="NZ_QXQB01000003.1"/>
</dbReference>